<keyword evidence="2" id="KW-1185">Reference proteome</keyword>
<dbReference type="OrthoDB" id="2236902at2759"/>
<dbReference type="AlphaFoldDB" id="A0A8H7RJ54"/>
<comment type="caution">
    <text evidence="1">The sequence shown here is derived from an EMBL/GenBank/DDBJ whole genome shotgun (WGS) entry which is preliminary data.</text>
</comment>
<organism evidence="1 2">
    <name type="scientific">Mucor saturninus</name>
    <dbReference type="NCBI Taxonomy" id="64648"/>
    <lineage>
        <taxon>Eukaryota</taxon>
        <taxon>Fungi</taxon>
        <taxon>Fungi incertae sedis</taxon>
        <taxon>Mucoromycota</taxon>
        <taxon>Mucoromycotina</taxon>
        <taxon>Mucoromycetes</taxon>
        <taxon>Mucorales</taxon>
        <taxon>Mucorineae</taxon>
        <taxon>Mucoraceae</taxon>
        <taxon>Mucor</taxon>
    </lineage>
</organism>
<protein>
    <submittedName>
        <fullName evidence="1">Uncharacterized protein</fullName>
    </submittedName>
</protein>
<name>A0A8H7RJ54_9FUNG</name>
<dbReference type="Proteomes" id="UP000603453">
    <property type="component" value="Unassembled WGS sequence"/>
</dbReference>
<dbReference type="EMBL" id="JAEPRD010000007">
    <property type="protein sequence ID" value="KAG2211939.1"/>
    <property type="molecule type" value="Genomic_DNA"/>
</dbReference>
<evidence type="ECO:0000313" key="1">
    <source>
        <dbReference type="EMBL" id="KAG2211939.1"/>
    </source>
</evidence>
<accession>A0A8H7RJ54</accession>
<sequence length="247" mass="28070">MGLCYIRKLYLLEDGGLPSVFDFGRWRVIKGAISKGGFFFKVSLLNISGRKPPPFNNFCQHKKDSANERIAFKDAISSLSAIYGLRTHVTGKKHCHARKIQRPDDPTNPQAALCVCSIEKDKKDNLLCRTESFCDAVSNEFEKILKYNNDSSDSSSKRIRQYADGGVDFVKRFKRQNLETGSDNVTPIRGSSPEKPSDDLLFVEKEKENSTGRFKWALCYDKGKEKGLFKRYSSRLSVKEAFSRQNL</sequence>
<proteinExistence type="predicted"/>
<evidence type="ECO:0000313" key="2">
    <source>
        <dbReference type="Proteomes" id="UP000603453"/>
    </source>
</evidence>
<reference evidence="1" key="1">
    <citation type="submission" date="2020-12" db="EMBL/GenBank/DDBJ databases">
        <title>Metabolic potential, ecology and presence of endohyphal bacteria is reflected in genomic diversity of Mucoromycotina.</title>
        <authorList>
            <person name="Muszewska A."/>
            <person name="Okrasinska A."/>
            <person name="Steczkiewicz K."/>
            <person name="Drgas O."/>
            <person name="Orlowska M."/>
            <person name="Perlinska-Lenart U."/>
            <person name="Aleksandrzak-Piekarczyk T."/>
            <person name="Szatraj K."/>
            <person name="Zielenkiewicz U."/>
            <person name="Pilsyk S."/>
            <person name="Malc E."/>
            <person name="Mieczkowski P."/>
            <person name="Kruszewska J.S."/>
            <person name="Biernat P."/>
            <person name="Pawlowska J."/>
        </authorList>
    </citation>
    <scope>NUCLEOTIDE SEQUENCE</scope>
    <source>
        <strain evidence="1">WA0000017839</strain>
    </source>
</reference>
<gene>
    <name evidence="1" type="ORF">INT47_004626</name>
</gene>